<keyword evidence="2" id="KW-0489">Methyltransferase</keyword>
<dbReference type="Proteomes" id="UP000273001">
    <property type="component" value="Chromosome"/>
</dbReference>
<gene>
    <name evidence="2" type="ORF">D5R93_07915</name>
</gene>
<dbReference type="InterPro" id="IPR029063">
    <property type="entry name" value="SAM-dependent_MTases_sf"/>
</dbReference>
<dbReference type="CDD" id="cd02440">
    <property type="entry name" value="AdoMet_MTases"/>
    <property type="match status" value="1"/>
</dbReference>
<dbReference type="Pfam" id="PF13649">
    <property type="entry name" value="Methyltransf_25"/>
    <property type="match status" value="1"/>
</dbReference>
<evidence type="ECO:0000259" key="1">
    <source>
        <dbReference type="Pfam" id="PF13649"/>
    </source>
</evidence>
<dbReference type="GO" id="GO:0032259">
    <property type="term" value="P:methylation"/>
    <property type="evidence" value="ECO:0007669"/>
    <property type="project" value="UniProtKB-KW"/>
</dbReference>
<dbReference type="EMBL" id="CP032514">
    <property type="protein sequence ID" value="AYD89969.1"/>
    <property type="molecule type" value="Genomic_DNA"/>
</dbReference>
<dbReference type="Gene3D" id="3.40.50.150">
    <property type="entry name" value="Vaccinia Virus protein VP39"/>
    <property type="match status" value="1"/>
</dbReference>
<protein>
    <submittedName>
        <fullName evidence="2">Class I SAM-dependent methyltransferase</fullName>
    </submittedName>
</protein>
<dbReference type="RefSeq" id="WP_120204652.1">
    <property type="nucleotide sequence ID" value="NZ_CP032514.1"/>
</dbReference>
<keyword evidence="2" id="KW-0808">Transferase</keyword>
<keyword evidence="3" id="KW-1185">Reference proteome</keyword>
<evidence type="ECO:0000313" key="3">
    <source>
        <dbReference type="Proteomes" id="UP000273001"/>
    </source>
</evidence>
<proteinExistence type="predicted"/>
<evidence type="ECO:0000313" key="2">
    <source>
        <dbReference type="EMBL" id="AYD89969.1"/>
    </source>
</evidence>
<name>A0ABN5PNT7_9ACTO</name>
<sequence length="240" mass="26704">MIGTPQYDQVMADLYDPFISRASDPTELVSRCAPYVRGRKTLEIGIGTGRVALPLAEVAASYTGIDNSEPMLEHLLAKRLPESLSARLADVRLSLPFYSGEFEVAVSAMGSLSYVDSLEEYADCLRHVREVLAPRGTLIAENYSLSTYRALFEAGPSRFPMPDGQGWCEFRASWDGDLMETEARVHHPDGTESLFREVVLVLGEGRFEWLARQAGFEPVQAMYAAHGTPFDWFVLERGES</sequence>
<feature type="domain" description="Methyltransferase" evidence="1">
    <location>
        <begin position="42"/>
        <end position="136"/>
    </location>
</feature>
<dbReference type="GO" id="GO:0008168">
    <property type="term" value="F:methyltransferase activity"/>
    <property type="evidence" value="ECO:0007669"/>
    <property type="project" value="UniProtKB-KW"/>
</dbReference>
<dbReference type="SUPFAM" id="SSF53335">
    <property type="entry name" value="S-adenosyl-L-methionine-dependent methyltransferases"/>
    <property type="match status" value="1"/>
</dbReference>
<reference evidence="2 3" key="1">
    <citation type="submission" date="2018-09" db="EMBL/GenBank/DDBJ databases">
        <authorList>
            <person name="Li J."/>
        </authorList>
    </citation>
    <scope>NUCLEOTIDE SEQUENCE [LARGE SCALE GENOMIC DNA]</scope>
    <source>
        <strain evidence="2 3">2129</strain>
    </source>
</reference>
<dbReference type="InterPro" id="IPR041698">
    <property type="entry name" value="Methyltransf_25"/>
</dbReference>
<organism evidence="2 3">
    <name type="scientific">Actinomyces lilanjuaniae</name>
    <dbReference type="NCBI Taxonomy" id="2321394"/>
    <lineage>
        <taxon>Bacteria</taxon>
        <taxon>Bacillati</taxon>
        <taxon>Actinomycetota</taxon>
        <taxon>Actinomycetes</taxon>
        <taxon>Actinomycetales</taxon>
        <taxon>Actinomycetaceae</taxon>
        <taxon>Actinomyces</taxon>
    </lineage>
</organism>
<accession>A0ABN5PNT7</accession>